<proteinExistence type="predicted"/>
<sequence length="603" mass="70279">MDTKVKNNIKSKAIIIHSVDDAKHCVQNKLYEGALLFSTHASVDVYLKGIHGINCQSLSKYLTIEEIKNLKNISSDAVDKILHALDINVSPSINNQLCLKMRYFVPLYSYCGKYHYSGYLNFFEAVKKVTNIYKLGEISFYNCKLNSYFDTDSDIGYAVSLFFRDQETKIIEYPRISENRNDNIEMMLKKIKIIKQMPIYAIERFLERMLANRKYRKLAKGCKNILLFDPLYNLEFLKKELRKYNILFYRTDSGIPEGFNSKEKTANTKVNFNGFDFVKDIENPITKIFLNDIEKDFSKNIGKYLAAIDALGKIERDYPIALGIWGNPPYEKTKALIFEYLKLKNINILGAQHGCLYGECFEPWHFDSDFNRCDVYVSYGFTESDLKRLYPYREVAIKIFPLGAVNNSPKNSRRKKRIDILFPITNSFSFFNGGMARTPLDKLAERQVLLLEYLNSLEGLKIYIKPFNYSYTKKYSVLSVLRKMENLKVVDHLSLGKFIEFYSPRAILIENPSQPLFDVLHLDTEIFLMSDPLLPYDGQALKELEMRVHYAEDTANVICKLNLFLKGKLEKKRDDTFYRHYVYKENAKENILRLVDNLVEGHI</sequence>
<gene>
    <name evidence="1" type="ORF">A2W05_00045</name>
</gene>
<organism evidence="1 2">
    <name type="scientific">Candidatus Schekmanbacteria bacterium RBG_16_38_10</name>
    <dbReference type="NCBI Taxonomy" id="1817879"/>
    <lineage>
        <taxon>Bacteria</taxon>
        <taxon>Candidatus Schekmaniibacteriota</taxon>
    </lineage>
</organism>
<comment type="caution">
    <text evidence="1">The sequence shown here is derived from an EMBL/GenBank/DDBJ whole genome shotgun (WGS) entry which is preliminary data.</text>
</comment>
<reference evidence="1 2" key="1">
    <citation type="journal article" date="2016" name="Nat. Commun.">
        <title>Thousands of microbial genomes shed light on interconnected biogeochemical processes in an aquifer system.</title>
        <authorList>
            <person name="Anantharaman K."/>
            <person name="Brown C.T."/>
            <person name="Hug L.A."/>
            <person name="Sharon I."/>
            <person name="Castelle C.J."/>
            <person name="Probst A.J."/>
            <person name="Thomas B.C."/>
            <person name="Singh A."/>
            <person name="Wilkins M.J."/>
            <person name="Karaoz U."/>
            <person name="Brodie E.L."/>
            <person name="Williams K.H."/>
            <person name="Hubbard S.S."/>
            <person name="Banfield J.F."/>
        </authorList>
    </citation>
    <scope>NUCLEOTIDE SEQUENCE [LARGE SCALE GENOMIC DNA]</scope>
</reference>
<evidence type="ECO:0000313" key="2">
    <source>
        <dbReference type="Proteomes" id="UP000178797"/>
    </source>
</evidence>
<dbReference type="EMBL" id="MGDE01000023">
    <property type="protein sequence ID" value="OGL47684.1"/>
    <property type="molecule type" value="Genomic_DNA"/>
</dbReference>
<dbReference type="AlphaFoldDB" id="A0A1F7S350"/>
<evidence type="ECO:0000313" key="1">
    <source>
        <dbReference type="EMBL" id="OGL47684.1"/>
    </source>
</evidence>
<dbReference type="Proteomes" id="UP000178797">
    <property type="component" value="Unassembled WGS sequence"/>
</dbReference>
<accession>A0A1F7S350</accession>
<name>A0A1F7S350_9BACT</name>
<protein>
    <submittedName>
        <fullName evidence="1">Uncharacterized protein</fullName>
    </submittedName>
</protein>